<dbReference type="PANTHER" id="PTHR11819:SF195">
    <property type="entry name" value="SODIUM_GLUCOSE COTRANSPORTER 4"/>
    <property type="match status" value="1"/>
</dbReference>
<feature type="compositionally biased region" description="Low complexity" evidence="7">
    <location>
        <begin position="587"/>
        <end position="598"/>
    </location>
</feature>
<dbReference type="OrthoDB" id="6132759at2759"/>
<feature type="transmembrane region" description="Helical" evidence="8">
    <location>
        <begin position="462"/>
        <end position="480"/>
    </location>
</feature>
<evidence type="ECO:0000256" key="2">
    <source>
        <dbReference type="ARBA" id="ARBA00006434"/>
    </source>
</evidence>
<gene>
    <name evidence="9" type="ORF">FCC1311_066822</name>
</gene>
<evidence type="ECO:0000256" key="8">
    <source>
        <dbReference type="SAM" id="Phobius"/>
    </source>
</evidence>
<feature type="transmembrane region" description="Helical" evidence="8">
    <location>
        <begin position="262"/>
        <end position="279"/>
    </location>
</feature>
<feature type="transmembrane region" description="Helical" evidence="8">
    <location>
        <begin position="360"/>
        <end position="386"/>
    </location>
</feature>
<comment type="similarity">
    <text evidence="2 6">Belongs to the sodium:solute symporter (SSF) (TC 2.A.21) family.</text>
</comment>
<feature type="transmembrane region" description="Helical" evidence="8">
    <location>
        <begin position="209"/>
        <end position="226"/>
    </location>
</feature>
<dbReference type="InParanoid" id="A0A2R5GPB5"/>
<dbReference type="Gene3D" id="1.20.1730.10">
    <property type="entry name" value="Sodium/glucose cotransporter"/>
    <property type="match status" value="1"/>
</dbReference>
<dbReference type="AlphaFoldDB" id="A0A2R5GPB5"/>
<keyword evidence="10" id="KW-1185">Reference proteome</keyword>
<evidence type="ECO:0000256" key="6">
    <source>
        <dbReference type="RuleBase" id="RU362091"/>
    </source>
</evidence>
<feature type="transmembrane region" description="Helical" evidence="8">
    <location>
        <begin position="20"/>
        <end position="43"/>
    </location>
</feature>
<keyword evidence="5 8" id="KW-0472">Membrane</keyword>
<evidence type="ECO:0000256" key="4">
    <source>
        <dbReference type="ARBA" id="ARBA00022989"/>
    </source>
</evidence>
<dbReference type="PANTHER" id="PTHR11819">
    <property type="entry name" value="SOLUTE CARRIER FAMILY 5"/>
    <property type="match status" value="1"/>
</dbReference>
<dbReference type="EMBL" id="BEYU01000076">
    <property type="protein sequence ID" value="GBG30463.1"/>
    <property type="molecule type" value="Genomic_DNA"/>
</dbReference>
<evidence type="ECO:0000313" key="10">
    <source>
        <dbReference type="Proteomes" id="UP000241890"/>
    </source>
</evidence>
<feature type="transmembrane region" description="Helical" evidence="8">
    <location>
        <begin position="671"/>
        <end position="692"/>
    </location>
</feature>
<dbReference type="GO" id="GO:0005886">
    <property type="term" value="C:plasma membrane"/>
    <property type="evidence" value="ECO:0007669"/>
    <property type="project" value="TreeGrafter"/>
</dbReference>
<accession>A0A2R5GPB5</accession>
<dbReference type="PROSITE" id="PS50283">
    <property type="entry name" value="NA_SOLUT_SYMP_3"/>
    <property type="match status" value="1"/>
</dbReference>
<feature type="region of interest" description="Disordered" evidence="7">
    <location>
        <begin position="565"/>
        <end position="598"/>
    </location>
</feature>
<feature type="transmembrane region" description="Helical" evidence="8">
    <location>
        <begin position="147"/>
        <end position="172"/>
    </location>
</feature>
<name>A0A2R5GPB5_9STRA</name>
<feature type="transmembrane region" description="Helical" evidence="8">
    <location>
        <begin position="300"/>
        <end position="321"/>
    </location>
</feature>
<evidence type="ECO:0000256" key="3">
    <source>
        <dbReference type="ARBA" id="ARBA00022692"/>
    </source>
</evidence>
<comment type="subcellular location">
    <subcellularLocation>
        <location evidence="1">Membrane</location>
        <topology evidence="1">Multi-pass membrane protein</topology>
    </subcellularLocation>
</comment>
<feature type="transmembrane region" description="Helical" evidence="8">
    <location>
        <begin position="178"/>
        <end position="197"/>
    </location>
</feature>
<keyword evidence="4 8" id="KW-1133">Transmembrane helix</keyword>
<feature type="transmembrane region" description="Helical" evidence="8">
    <location>
        <begin position="438"/>
        <end position="455"/>
    </location>
</feature>
<dbReference type="Proteomes" id="UP000241890">
    <property type="component" value="Unassembled WGS sequence"/>
</dbReference>
<protein>
    <submittedName>
        <fullName evidence="9">Sodium/glucose cotransporter 1</fullName>
    </submittedName>
</protein>
<dbReference type="Pfam" id="PF00474">
    <property type="entry name" value="SSF"/>
    <property type="match status" value="1"/>
</dbReference>
<evidence type="ECO:0000313" key="9">
    <source>
        <dbReference type="EMBL" id="GBG30463.1"/>
    </source>
</evidence>
<evidence type="ECO:0000256" key="7">
    <source>
        <dbReference type="SAM" id="MobiDB-lite"/>
    </source>
</evidence>
<proteinExistence type="inferred from homology"/>
<feature type="transmembrane region" description="Helical" evidence="8">
    <location>
        <begin position="500"/>
        <end position="521"/>
    </location>
</feature>
<sequence>MQTRATVPTDDEVASTSESALGGVDVLVLCTYFVLLAAISVVVSRHQSKINNDKDKSATDNYFLAERSVKWWAVGASLFASNIGSEHFIGLAGSAASEGIAVAWYEVGAIPVVLLLGHFFLPTYLNAAVQTTPDYLERRYSRFCRTVIVVVSLFLYIFSKVSATLFAGQIILVEVLHVNKMLAVFLLISFTALYTILGGLEAVIYTEALQTFVLFVGGFMVMAFSLREVGGGFASLEARLDDLYDIDANFLHFFRPMTDEDYPWTGFIFGFYVVAPWYWGVDQVIVQRTLAAKNIAHGQLGCTMAAGLKFLPFLMMIIPGLCGRVLVEERLDPEKAVDFKFDTIYPWIVLNVVPQNARGIIIAAMLSSLMSALASVFNSAATLFALNIWKIVYPDSSDRQLVTVGRVSIVVLAVFSLLWLQVIPYLGSSLFLITQKPPAYVAPPILALYVWGMLSRKPTRRAGQWTLVLGITLGSVRFVLEVLEEVADESLFGAFTQINFLHFASLSFVCCSLLLFVLSWLMTEPSMYATMGTNMAVAQPAAGVDETLFFRRNLYYELMRRRGGPEEAGDLDPIQLGSDDGRVDPMSSSGSARASVGASSGGYHERLVELTKMGSMETDFADEVDLGELALQDADATPARAEADVDLQRLRRMPSSGSAEALRPIPTSARLLRSLILVLGALVLCVWTAQIVRFF</sequence>
<comment type="caution">
    <text evidence="9">The sequence shown here is derived from an EMBL/GenBank/DDBJ whole genome shotgun (WGS) entry which is preliminary data.</text>
</comment>
<reference evidence="9 10" key="1">
    <citation type="submission" date="2017-12" db="EMBL/GenBank/DDBJ databases">
        <title>Sequencing, de novo assembly and annotation of complete genome of a new Thraustochytrid species, strain FCC1311.</title>
        <authorList>
            <person name="Sedici K."/>
            <person name="Godart F."/>
            <person name="Aiese Cigliano R."/>
            <person name="Sanseverino W."/>
            <person name="Barakat M."/>
            <person name="Ortet P."/>
            <person name="Marechal E."/>
            <person name="Cagnac O."/>
            <person name="Amato A."/>
        </authorList>
    </citation>
    <scope>NUCLEOTIDE SEQUENCE [LARGE SCALE GENOMIC DNA]</scope>
</reference>
<keyword evidence="3 8" id="KW-0812">Transmembrane</keyword>
<dbReference type="InterPro" id="IPR038377">
    <property type="entry name" value="Na/Glc_symporter_sf"/>
</dbReference>
<dbReference type="InterPro" id="IPR001734">
    <property type="entry name" value="Na/solute_symporter"/>
</dbReference>
<dbReference type="GO" id="GO:0005412">
    <property type="term" value="F:D-glucose:sodium symporter activity"/>
    <property type="evidence" value="ECO:0007669"/>
    <property type="project" value="TreeGrafter"/>
</dbReference>
<evidence type="ECO:0000256" key="5">
    <source>
        <dbReference type="ARBA" id="ARBA00023136"/>
    </source>
</evidence>
<organism evidence="9 10">
    <name type="scientific">Hondaea fermentalgiana</name>
    <dbReference type="NCBI Taxonomy" id="2315210"/>
    <lineage>
        <taxon>Eukaryota</taxon>
        <taxon>Sar</taxon>
        <taxon>Stramenopiles</taxon>
        <taxon>Bigyra</taxon>
        <taxon>Labyrinthulomycetes</taxon>
        <taxon>Thraustochytrida</taxon>
        <taxon>Thraustochytriidae</taxon>
        <taxon>Hondaea</taxon>
    </lineage>
</organism>
<evidence type="ECO:0000256" key="1">
    <source>
        <dbReference type="ARBA" id="ARBA00004141"/>
    </source>
</evidence>
<feature type="transmembrane region" description="Helical" evidence="8">
    <location>
        <begin position="407"/>
        <end position="426"/>
    </location>
</feature>
<dbReference type="NCBIfam" id="TIGR00813">
    <property type="entry name" value="sss"/>
    <property type="match status" value="1"/>
</dbReference>